<evidence type="ECO:0000313" key="2">
    <source>
        <dbReference type="Proteomes" id="UP000266861"/>
    </source>
</evidence>
<keyword evidence="2" id="KW-1185">Reference proteome</keyword>
<dbReference type="STRING" id="1348612.A0A397J1F0"/>
<organism evidence="1 2">
    <name type="scientific">Diversispora epigaea</name>
    <dbReference type="NCBI Taxonomy" id="1348612"/>
    <lineage>
        <taxon>Eukaryota</taxon>
        <taxon>Fungi</taxon>
        <taxon>Fungi incertae sedis</taxon>
        <taxon>Mucoromycota</taxon>
        <taxon>Glomeromycotina</taxon>
        <taxon>Glomeromycetes</taxon>
        <taxon>Diversisporales</taxon>
        <taxon>Diversisporaceae</taxon>
        <taxon>Diversispora</taxon>
    </lineage>
</organism>
<dbReference type="Gene3D" id="3.40.50.720">
    <property type="entry name" value="NAD(P)-binding Rossmann-like Domain"/>
    <property type="match status" value="1"/>
</dbReference>
<reference evidence="1 2" key="1">
    <citation type="submission" date="2018-08" db="EMBL/GenBank/DDBJ databases">
        <title>Genome and evolution of the arbuscular mycorrhizal fungus Diversispora epigaea (formerly Glomus versiforme) and its bacterial endosymbionts.</title>
        <authorList>
            <person name="Sun X."/>
            <person name="Fei Z."/>
            <person name="Harrison M."/>
        </authorList>
    </citation>
    <scope>NUCLEOTIDE SEQUENCE [LARGE SCALE GENOMIC DNA]</scope>
    <source>
        <strain evidence="1 2">IT104</strain>
    </source>
</reference>
<accession>A0A397J1F0</accession>
<comment type="caution">
    <text evidence="1">The sequence shown here is derived from an EMBL/GenBank/DDBJ whole genome shotgun (WGS) entry which is preliminary data.</text>
</comment>
<evidence type="ECO:0000313" key="1">
    <source>
        <dbReference type="EMBL" id="RHZ79094.1"/>
    </source>
</evidence>
<dbReference type="Proteomes" id="UP000266861">
    <property type="component" value="Unassembled WGS sequence"/>
</dbReference>
<gene>
    <name evidence="1" type="ORF">Glove_151g141</name>
</gene>
<protein>
    <submittedName>
        <fullName evidence="1">Uncharacterized protein</fullName>
    </submittedName>
</protein>
<sequence length="253" mass="28775">MLEYWQPSRIVSLSSIAHCGASECGIDFENINNPNAYGPCLRYELNKRLAEKEVYVSSVYPSIVKTEIFPEEGTGAIALLYFVTSPEIIEKKLRRKYIASVGKLGPEKSKTDENLALKLLEYSLSLEEIHAVQANPVYSKKCKHLKSPKFVVDLYQSRDFARGIHNINLLPYIPTNLSRKAYNGSRISTLKCSVNPTKEEYSLISGVSHILPKSHDTEKTFQQSNIIIKDDKGDLELMQEIKELRFRWTNKAT</sequence>
<proteinExistence type="predicted"/>
<dbReference type="AlphaFoldDB" id="A0A397J1F0"/>
<dbReference type="OrthoDB" id="191139at2759"/>
<dbReference type="EMBL" id="PQFF01000142">
    <property type="protein sequence ID" value="RHZ79094.1"/>
    <property type="molecule type" value="Genomic_DNA"/>
</dbReference>
<name>A0A397J1F0_9GLOM</name>